<evidence type="ECO:0000313" key="9">
    <source>
        <dbReference type="Proteomes" id="UP000601041"/>
    </source>
</evidence>
<keyword evidence="3" id="KW-0328">Glycosyltransferase</keyword>
<dbReference type="PANTHER" id="PTHR43646:SF2">
    <property type="entry name" value="GLYCOSYLTRANSFERASE 2-LIKE DOMAIN-CONTAINING PROTEIN"/>
    <property type="match status" value="1"/>
</dbReference>
<comment type="caution">
    <text evidence="8">The sequence shown here is derived from an EMBL/GenBank/DDBJ whole genome shotgun (WGS) entry which is preliminary data.</text>
</comment>
<evidence type="ECO:0000259" key="7">
    <source>
        <dbReference type="Pfam" id="PF00535"/>
    </source>
</evidence>
<keyword evidence="9" id="KW-1185">Reference proteome</keyword>
<dbReference type="Pfam" id="PF00535">
    <property type="entry name" value="Glycos_transf_2"/>
    <property type="match status" value="1"/>
</dbReference>
<gene>
    <name evidence="8" type="ORF">RHAB21_04446</name>
</gene>
<dbReference type="EMBL" id="CABFWE030000011">
    <property type="protein sequence ID" value="CAD7052429.1"/>
    <property type="molecule type" value="Genomic_DNA"/>
</dbReference>
<dbReference type="Proteomes" id="UP000601041">
    <property type="component" value="Unassembled WGS sequence"/>
</dbReference>
<accession>A0ABN7JX05</accession>
<evidence type="ECO:0000256" key="6">
    <source>
        <dbReference type="SAM" id="Phobius"/>
    </source>
</evidence>
<sequence length="321" mass="36230">MGGLDDVGVVVIGRNEGPRLLQCLRSVEEFRSRAVYVDSGSSDDSTAIARAHGFSVVSLDPGLPFTAARARNAGLAYLLESYRGLRFVQFLDGDCLLQTNWILIGTDFLERDPQIAVVFGRRRELYPGRSTFNALCDNEWDGAAGEVRECGGDILARVDALRMAGGYREHLIAGEEPEMCVRLRALGLRIWRLSEEMSLHDANLLTLHQWWRRTARAGHAYMQVYLIHRTSQHTIWGRNLIRAFFWSMLLPATATATIFIHPGIAAIGFVYPLQLIRLKRRQRSWARALYSLLGKFAEAQGALHFLGRRMAGERPILIEYK</sequence>
<evidence type="ECO:0000256" key="4">
    <source>
        <dbReference type="ARBA" id="ARBA00022679"/>
    </source>
</evidence>
<keyword evidence="2" id="KW-1003">Cell membrane</keyword>
<evidence type="ECO:0000256" key="3">
    <source>
        <dbReference type="ARBA" id="ARBA00022676"/>
    </source>
</evidence>
<dbReference type="RefSeq" id="WP_142589532.1">
    <property type="nucleotide sequence ID" value="NZ_CABFWE030000011.1"/>
</dbReference>
<keyword evidence="6" id="KW-0812">Transmembrane</keyword>
<keyword evidence="5 6" id="KW-0472">Membrane</keyword>
<protein>
    <submittedName>
        <fullName evidence="8">Glycosyl transferase</fullName>
    </submittedName>
</protein>
<dbReference type="PANTHER" id="PTHR43646">
    <property type="entry name" value="GLYCOSYLTRANSFERASE"/>
    <property type="match status" value="1"/>
</dbReference>
<evidence type="ECO:0000256" key="2">
    <source>
        <dbReference type="ARBA" id="ARBA00022475"/>
    </source>
</evidence>
<keyword evidence="4 8" id="KW-0808">Transferase</keyword>
<name>A0ABN7JX05_9HYPH</name>
<proteinExistence type="predicted"/>
<dbReference type="GO" id="GO:0016740">
    <property type="term" value="F:transferase activity"/>
    <property type="evidence" value="ECO:0007669"/>
    <property type="project" value="UniProtKB-KW"/>
</dbReference>
<comment type="subcellular location">
    <subcellularLocation>
        <location evidence="1">Cell membrane</location>
    </subcellularLocation>
</comment>
<dbReference type="CDD" id="cd00761">
    <property type="entry name" value="Glyco_tranf_GTA_type"/>
    <property type="match status" value="1"/>
</dbReference>
<feature type="domain" description="Glycosyltransferase 2-like" evidence="7">
    <location>
        <begin position="9"/>
        <end position="128"/>
    </location>
</feature>
<dbReference type="Gene3D" id="3.90.550.10">
    <property type="entry name" value="Spore Coat Polysaccharide Biosynthesis Protein SpsA, Chain A"/>
    <property type="match status" value="1"/>
</dbReference>
<evidence type="ECO:0000256" key="5">
    <source>
        <dbReference type="ARBA" id="ARBA00023136"/>
    </source>
</evidence>
<dbReference type="InterPro" id="IPR001173">
    <property type="entry name" value="Glyco_trans_2-like"/>
</dbReference>
<feature type="transmembrane region" description="Helical" evidence="6">
    <location>
        <begin position="244"/>
        <end position="273"/>
    </location>
</feature>
<reference evidence="8 9" key="1">
    <citation type="submission" date="2020-11" db="EMBL/GenBank/DDBJ databases">
        <authorList>
            <person name="Lassalle F."/>
        </authorList>
    </citation>
    <scope>NUCLEOTIDE SEQUENCE [LARGE SCALE GENOMIC DNA]</scope>
    <source>
        <strain evidence="8 9">AB21</strain>
    </source>
</reference>
<dbReference type="SUPFAM" id="SSF53448">
    <property type="entry name" value="Nucleotide-diphospho-sugar transferases"/>
    <property type="match status" value="1"/>
</dbReference>
<dbReference type="InterPro" id="IPR029044">
    <property type="entry name" value="Nucleotide-diphossugar_trans"/>
</dbReference>
<evidence type="ECO:0000256" key="1">
    <source>
        <dbReference type="ARBA" id="ARBA00004236"/>
    </source>
</evidence>
<keyword evidence="6" id="KW-1133">Transmembrane helix</keyword>
<organism evidence="8 9">
    <name type="scientific">Pseudorhizobium halotolerans</name>
    <dbReference type="NCBI Taxonomy" id="1233081"/>
    <lineage>
        <taxon>Bacteria</taxon>
        <taxon>Pseudomonadati</taxon>
        <taxon>Pseudomonadota</taxon>
        <taxon>Alphaproteobacteria</taxon>
        <taxon>Hyphomicrobiales</taxon>
        <taxon>Rhizobiaceae</taxon>
        <taxon>Rhizobium/Agrobacterium group</taxon>
        <taxon>Pseudorhizobium</taxon>
    </lineage>
</organism>
<evidence type="ECO:0000313" key="8">
    <source>
        <dbReference type="EMBL" id="CAD7052429.1"/>
    </source>
</evidence>